<keyword evidence="10 17" id="KW-1133">Transmembrane helix</keyword>
<keyword evidence="8 15" id="KW-0720">Serine protease</keyword>
<dbReference type="CDD" id="cd18557">
    <property type="entry name" value="ABC_6TM_TAP_ABCB8_10_like"/>
    <property type="match status" value="1"/>
</dbReference>
<evidence type="ECO:0000256" key="11">
    <source>
        <dbReference type="ARBA" id="ARBA00023136"/>
    </source>
</evidence>
<feature type="active site" description="Charge relay system" evidence="15">
    <location>
        <position position="370"/>
    </location>
</feature>
<dbReference type="PROSITE" id="PS50893">
    <property type="entry name" value="ABC_TRANSPORTER_2"/>
    <property type="match status" value="1"/>
</dbReference>
<dbReference type="eggNOG" id="KOG0058">
    <property type="taxonomic scope" value="Eukaryota"/>
</dbReference>
<dbReference type="Pfam" id="PF00664">
    <property type="entry name" value="ABC_membrane"/>
    <property type="match status" value="1"/>
</dbReference>
<keyword evidence="4 17" id="KW-0812">Transmembrane</keyword>
<keyword evidence="11 17" id="KW-0472">Membrane</keyword>
<dbReference type="Pfam" id="PF00005">
    <property type="entry name" value="ABC_tran"/>
    <property type="match status" value="1"/>
</dbReference>
<dbReference type="FunCoup" id="F0ZAD9">
    <property type="interactions" value="565"/>
</dbReference>
<feature type="compositionally biased region" description="Basic and acidic residues" evidence="16">
    <location>
        <begin position="1345"/>
        <end position="1363"/>
    </location>
</feature>
<feature type="transmembrane region" description="Helical" evidence="17">
    <location>
        <begin position="1279"/>
        <end position="1300"/>
    </location>
</feature>
<dbReference type="InterPro" id="IPR039421">
    <property type="entry name" value="Type_1_exporter"/>
</dbReference>
<dbReference type="GO" id="GO:0016020">
    <property type="term" value="C:membrane"/>
    <property type="evidence" value="ECO:0000318"/>
    <property type="project" value="GO_Central"/>
</dbReference>
<feature type="compositionally biased region" description="Low complexity" evidence="16">
    <location>
        <begin position="1708"/>
        <end position="1727"/>
    </location>
</feature>
<dbReference type="OMA" id="ATGICKF"/>
<feature type="domain" description="ABC transporter" evidence="18">
    <location>
        <begin position="1442"/>
        <end position="1678"/>
    </location>
</feature>
<dbReference type="GO" id="GO:0030154">
    <property type="term" value="P:cell differentiation"/>
    <property type="evidence" value="ECO:0007669"/>
    <property type="project" value="UniProtKB-ARBA"/>
</dbReference>
<dbReference type="InterPro" id="IPR022398">
    <property type="entry name" value="Peptidase_S8_His-AS"/>
</dbReference>
<gene>
    <name evidence="20" type="primary">TagC</name>
    <name evidence="20" type="ORF">DICPUDRAFT_86237</name>
</gene>
<evidence type="ECO:0000256" key="14">
    <source>
        <dbReference type="ARBA" id="ARBA00061512"/>
    </source>
</evidence>
<dbReference type="GO" id="GO:0005886">
    <property type="term" value="C:plasma membrane"/>
    <property type="evidence" value="ECO:0007669"/>
    <property type="project" value="UniProtKB-ARBA"/>
</dbReference>
<dbReference type="EMBL" id="GL870963">
    <property type="protein sequence ID" value="EGC39108.1"/>
    <property type="molecule type" value="Genomic_DNA"/>
</dbReference>
<dbReference type="SUPFAM" id="SSF90123">
    <property type="entry name" value="ABC transporter transmembrane region"/>
    <property type="match status" value="1"/>
</dbReference>
<dbReference type="OrthoDB" id="10256524at2759"/>
<evidence type="ECO:0000256" key="8">
    <source>
        <dbReference type="ARBA" id="ARBA00022825"/>
    </source>
</evidence>
<dbReference type="InterPro" id="IPR000209">
    <property type="entry name" value="Peptidase_S8/S53_dom"/>
</dbReference>
<feature type="transmembrane region" description="Helical" evidence="17">
    <location>
        <begin position="1161"/>
        <end position="1180"/>
    </location>
</feature>
<dbReference type="InterPro" id="IPR015500">
    <property type="entry name" value="Peptidase_S8_subtilisin-rel"/>
</dbReference>
<keyword evidence="21" id="KW-1185">Reference proteome</keyword>
<dbReference type="CDD" id="cd04842">
    <property type="entry name" value="Peptidases_S8_Kp43_protease"/>
    <property type="match status" value="1"/>
</dbReference>
<evidence type="ECO:0000313" key="20">
    <source>
        <dbReference type="EMBL" id="EGC39108.1"/>
    </source>
</evidence>
<organism evidence="20 21">
    <name type="scientific">Dictyostelium purpureum</name>
    <name type="common">Slime mold</name>
    <dbReference type="NCBI Taxonomy" id="5786"/>
    <lineage>
        <taxon>Eukaryota</taxon>
        <taxon>Amoebozoa</taxon>
        <taxon>Evosea</taxon>
        <taxon>Eumycetozoa</taxon>
        <taxon>Dictyostelia</taxon>
        <taxon>Dictyosteliales</taxon>
        <taxon>Dictyosteliaceae</taxon>
        <taxon>Dictyostelium</taxon>
    </lineage>
</organism>
<dbReference type="SMART" id="SM00382">
    <property type="entry name" value="AAA"/>
    <property type="match status" value="1"/>
</dbReference>
<evidence type="ECO:0000313" key="21">
    <source>
        <dbReference type="Proteomes" id="UP000001064"/>
    </source>
</evidence>
<evidence type="ECO:0000256" key="9">
    <source>
        <dbReference type="ARBA" id="ARBA00022840"/>
    </source>
</evidence>
<feature type="active site" description="Charge relay system" evidence="15">
    <location>
        <position position="324"/>
    </location>
</feature>
<dbReference type="SUPFAM" id="SSF49785">
    <property type="entry name" value="Galactose-binding domain-like"/>
    <property type="match status" value="1"/>
</dbReference>
<dbReference type="InterPro" id="IPR003593">
    <property type="entry name" value="AAA+_ATPase"/>
</dbReference>
<evidence type="ECO:0000259" key="18">
    <source>
        <dbReference type="PROSITE" id="PS50893"/>
    </source>
</evidence>
<dbReference type="PROSITE" id="PS00137">
    <property type="entry name" value="SUBTILASE_HIS"/>
    <property type="match status" value="1"/>
</dbReference>
<evidence type="ECO:0000256" key="5">
    <source>
        <dbReference type="ARBA" id="ARBA00022729"/>
    </source>
</evidence>
<evidence type="ECO:0000256" key="6">
    <source>
        <dbReference type="ARBA" id="ARBA00022741"/>
    </source>
</evidence>
<feature type="transmembrane region" description="Helical" evidence="17">
    <location>
        <begin position="1130"/>
        <end position="1154"/>
    </location>
</feature>
<evidence type="ECO:0000256" key="17">
    <source>
        <dbReference type="SAM" id="Phobius"/>
    </source>
</evidence>
<dbReference type="GO" id="GO:0140359">
    <property type="term" value="F:ABC-type transporter activity"/>
    <property type="evidence" value="ECO:0007669"/>
    <property type="project" value="InterPro"/>
</dbReference>
<dbReference type="InterPro" id="IPR034058">
    <property type="entry name" value="TagA/B/C/D_pept_dom"/>
</dbReference>
<evidence type="ECO:0000256" key="12">
    <source>
        <dbReference type="ARBA" id="ARBA00023180"/>
    </source>
</evidence>
<dbReference type="GO" id="GO:0016887">
    <property type="term" value="F:ATP hydrolysis activity"/>
    <property type="evidence" value="ECO:0007669"/>
    <property type="project" value="InterPro"/>
</dbReference>
<evidence type="ECO:0008006" key="22">
    <source>
        <dbReference type="Google" id="ProtNLM"/>
    </source>
</evidence>
<dbReference type="Gene3D" id="2.60.120.380">
    <property type="match status" value="1"/>
</dbReference>
<keyword evidence="12" id="KW-0325">Glycoprotein</keyword>
<keyword evidence="3 15" id="KW-0645">Protease</keyword>
<feature type="domain" description="ABC transmembrane type-1" evidence="19">
    <location>
        <begin position="1021"/>
        <end position="1302"/>
    </location>
</feature>
<feature type="active site" description="Charge relay system" evidence="15">
    <location>
        <position position="639"/>
    </location>
</feature>
<name>F0ZAD9_DICPU</name>
<evidence type="ECO:0000256" key="4">
    <source>
        <dbReference type="ARBA" id="ARBA00022692"/>
    </source>
</evidence>
<dbReference type="PROSITE" id="PS51892">
    <property type="entry name" value="SUBTILASE"/>
    <property type="match status" value="1"/>
</dbReference>
<dbReference type="eggNOG" id="KOG0055">
    <property type="taxonomic scope" value="Eukaryota"/>
</dbReference>
<dbReference type="InterPro" id="IPR008979">
    <property type="entry name" value="Galactose-bd-like_sf"/>
</dbReference>
<dbReference type="FunFam" id="1.20.1560.10:FF:000193">
    <property type="entry name" value="ABC transporter B family member 7"/>
    <property type="match status" value="1"/>
</dbReference>
<evidence type="ECO:0000256" key="2">
    <source>
        <dbReference type="ARBA" id="ARBA00022448"/>
    </source>
</evidence>
<dbReference type="PANTHER" id="PTHR43394">
    <property type="entry name" value="ATP-DEPENDENT PERMEASE MDL1, MITOCHONDRIAL"/>
    <property type="match status" value="1"/>
</dbReference>
<dbReference type="PROSITE" id="PS50929">
    <property type="entry name" value="ABC_TM1F"/>
    <property type="match status" value="1"/>
</dbReference>
<evidence type="ECO:0000256" key="16">
    <source>
        <dbReference type="SAM" id="MobiDB-lite"/>
    </source>
</evidence>
<proteinExistence type="inferred from homology"/>
<dbReference type="InParanoid" id="F0ZAD9"/>
<comment type="similarity">
    <text evidence="13">In the N-terminal section; belongs to the peptidase S8 family.</text>
</comment>
<dbReference type="GeneID" id="10510266"/>
<comment type="similarity">
    <text evidence="15">Belongs to the peptidase S8 family.</text>
</comment>
<dbReference type="GO" id="GO:0005524">
    <property type="term" value="F:ATP binding"/>
    <property type="evidence" value="ECO:0007669"/>
    <property type="project" value="UniProtKB-KW"/>
</dbReference>
<dbReference type="STRING" id="5786.F0ZAD9"/>
<evidence type="ECO:0000256" key="1">
    <source>
        <dbReference type="ARBA" id="ARBA00004141"/>
    </source>
</evidence>
<sequence>MKLQFKIPKLLILSGIILLVLFLGIKLDNNNNNNRKHVKKDKNIYLRNQIIDTKSFKSITNNDIRDRSINNNNIDYSYFNRLLKSISLNSDSYKNNNKINSNINNNKEFLYKKNHYLIQFSDHINDITRKELSDFLVVTDHITNEQPYPSSIINYIPQDSFLVVMTFEQSRSLLDKPWVSWIAEFESSNKIHIKFDQKSIGIPVYIILCGSSDSILNNWQATLTNFLKPLNAKVEIQAINSKKFKSVVSCISNSDSCSLVSAEKLVYQWISEQPESNFMERAEKYYSANRIAPTVVFAKNSTLVQNNKIDIPLRGAGQIISIADTGLDTGHCFFSDSNNAIPYNTVNLNHRKIVAYYTDSGDDQDFVDGHGTHVCGSAVGSPQDSTWQVGQFNGLANESKLAFYDLSKDSTTQLSSPPADYAKMYQTLYDAGARVHGDSWGSISPQTPFGEYSDGAASLDDFLYTHPDFIILRAAGNGDQYGALLSQATAKNVITVGAEQSAHQSYITDTLVYSNYLPIANSYISQLCAFDDKYCTYTPQQCCAEQNTLETLKRCCLASIQLSYNQTYSNSSNYVLFNEDNIMSSSSRGPTHDGRMKPDIVAPGEYITSARSNGANSTQQCGTGTLPNTDALLALSGTSMSTSFATAATAILRQYLTEGYHPTGKPSEENKIKPTGSLLKALMINNAKFLNGTFYLSSSGSYQSVSGGGSFTGADYIQGWGALRMGSWLYVNSTGKDVKNRFVAIGGLNETTKGSQWKEESLSTGFNTSYCFKYKPNGSAGLPTVTGTLVWTDPASYAGAKYNLVNNLDLLVMIYQEGVSSSLISLSNLGGPSFYGLSPLQDSINNVEGVIHNPNVSTSYRFVVTGTNVPLGPQNFSFVFNGENGDFEWADQCPECAPGEFQPCPVPNGVGTKSCGANNQWTVCLVASCNNNYNYNSIKKTCDAFLSYNYIIMIVAGGTMILITCLILLVKYKEHKEAKTDNFKRFDDGTGIYIRPKPQDAKVSVADLYNLLSPFIVELTISTACSLVATAASILQPYYIGQIINDIPNTKHIGDFKSSFILIFVLALIEFVFSTISSWISGIVNEKMVMRLQNKVFRALIAQDMGFFQRNNAAILMNVLIVDTPMLRSALTGILLSIATGICKFVGSLIFIFTISWKLSLVFFAAIPVLAIITQIQAQFTKRLTKTLLFYNSKASQNGQESMVNMNVVTNYCRQEKEIIKYSGHLMDVFITARKLIVNNTFASSVKWLLVESLAFVILYYGAYLAVQKQFTVGLLISFCLYIGYVIDSVSSLFGVYVSYVQSQAASKRVFMILRSAPRKRTTLEEEEADRQRGLGGNDDDDKGDDDKGDGGDKLDQLKKEDPSNSNVEDINNNNNPNSIESLDGVSTIADSTTAPLSKKEIKEQKKKEQKEFFKRTGINVNENVSLIPTNYIELQECRGEIELSNISFSYPTRPDIEVLHNINMKFEAGKCYGIVGPSGSGKSTLFELISRFYQVKKGNITLDGVDTSLIRPSSLRGFVTCVHQNALLFEATIGENIGYALDNPTQEEIIEASKLANAHEFIEELKDKYETVLGTAGNTLSGGQKKRLAIARAICAKRKIMLLDEITAELDPESEEAITNSIKKLTQGHTVIMVAHKVAAVRDCDKIFVLEKGFLIEEGTHDELMAARGKYFRMFRNDKEEEELLNNLNLPSTNNINNNNTLDSNIDNNIENDMDNNNIDNNINNNNRDENNDNDQLNVNN</sequence>
<reference evidence="21" key="1">
    <citation type="journal article" date="2011" name="Genome Biol.">
        <title>Comparative genomics of the social amoebae Dictyostelium discoideum and Dictyostelium purpureum.</title>
        <authorList>
            <consortium name="US DOE Joint Genome Institute (JGI-PGF)"/>
            <person name="Sucgang R."/>
            <person name="Kuo A."/>
            <person name="Tian X."/>
            <person name="Salerno W."/>
            <person name="Parikh A."/>
            <person name="Feasley C.L."/>
            <person name="Dalin E."/>
            <person name="Tu H."/>
            <person name="Huang E."/>
            <person name="Barry K."/>
            <person name="Lindquist E."/>
            <person name="Shapiro H."/>
            <person name="Bruce D."/>
            <person name="Schmutz J."/>
            <person name="Salamov A."/>
            <person name="Fey P."/>
            <person name="Gaudet P."/>
            <person name="Anjard C."/>
            <person name="Babu M.M."/>
            <person name="Basu S."/>
            <person name="Bushmanova Y."/>
            <person name="van der Wel H."/>
            <person name="Katoh-Kurasawa M."/>
            <person name="Dinh C."/>
            <person name="Coutinho P.M."/>
            <person name="Saito T."/>
            <person name="Elias M."/>
            <person name="Schaap P."/>
            <person name="Kay R.R."/>
            <person name="Henrissat B."/>
            <person name="Eichinger L."/>
            <person name="Rivero F."/>
            <person name="Putnam N.H."/>
            <person name="West C.M."/>
            <person name="Loomis W.F."/>
            <person name="Chisholm R.L."/>
            <person name="Shaulsky G."/>
            <person name="Strassmann J.E."/>
            <person name="Queller D.C."/>
            <person name="Kuspa A."/>
            <person name="Grigoriev I.V."/>
        </authorList>
    </citation>
    <scope>NUCLEOTIDE SEQUENCE [LARGE SCALE GENOMIC DNA]</scope>
    <source>
        <strain evidence="21">QSDP1</strain>
    </source>
</reference>
<feature type="region of interest" description="Disordered" evidence="16">
    <location>
        <begin position="1322"/>
        <end position="1384"/>
    </location>
</feature>
<dbReference type="Proteomes" id="UP000001064">
    <property type="component" value="Unassembled WGS sequence"/>
</dbReference>
<feature type="transmembrane region" description="Helical" evidence="17">
    <location>
        <begin position="1060"/>
        <end position="1080"/>
    </location>
</feature>
<keyword evidence="6" id="KW-0547">Nucleotide-binding</keyword>
<dbReference type="PANTHER" id="PTHR43394:SF1">
    <property type="entry name" value="ATP-BINDING CASSETTE SUB-FAMILY B MEMBER 10, MITOCHONDRIAL"/>
    <property type="match status" value="1"/>
</dbReference>
<keyword evidence="7 15" id="KW-0378">Hydrolase</keyword>
<comment type="subcellular location">
    <subcellularLocation>
        <location evidence="1">Membrane</location>
        <topology evidence="1">Multi-pass membrane protein</topology>
    </subcellularLocation>
</comment>
<dbReference type="InterPro" id="IPR036852">
    <property type="entry name" value="Peptidase_S8/S53_dom_sf"/>
</dbReference>
<dbReference type="SUPFAM" id="SSF52743">
    <property type="entry name" value="Subtilisin-like"/>
    <property type="match status" value="1"/>
</dbReference>
<keyword evidence="2" id="KW-0813">Transport</keyword>
<dbReference type="PROSITE" id="PS00211">
    <property type="entry name" value="ABC_TRANSPORTER_1"/>
    <property type="match status" value="1"/>
</dbReference>
<protein>
    <recommendedName>
        <fullName evidence="22">ABC transporter B family protein</fullName>
    </recommendedName>
</protein>
<evidence type="ECO:0000256" key="13">
    <source>
        <dbReference type="ARBA" id="ARBA00061054"/>
    </source>
</evidence>
<dbReference type="GO" id="GO:0042626">
    <property type="term" value="F:ATPase-coupled transmembrane transporter activity"/>
    <property type="evidence" value="ECO:0000318"/>
    <property type="project" value="GO_Central"/>
</dbReference>
<keyword evidence="9" id="KW-0067">ATP-binding</keyword>
<evidence type="ECO:0000259" key="19">
    <source>
        <dbReference type="PROSITE" id="PS50929"/>
    </source>
</evidence>
<feature type="compositionally biased region" description="Low complexity" evidence="16">
    <location>
        <begin position="1364"/>
        <end position="1382"/>
    </location>
</feature>
<keyword evidence="5" id="KW-0732">Signal</keyword>
<dbReference type="GO" id="GO:0006508">
    <property type="term" value="P:proteolysis"/>
    <property type="evidence" value="ECO:0007669"/>
    <property type="project" value="UniProtKB-KW"/>
</dbReference>
<dbReference type="VEuPathDB" id="AmoebaDB:DICPUDRAFT_86237"/>
<comment type="similarity">
    <text evidence="14">In the C-terminal section; belongs to the ABC transporter superfamily. ABCB family. Multidrug resistance exporter (TC 3.A.1.201) subfamily.</text>
</comment>
<evidence type="ECO:0000256" key="3">
    <source>
        <dbReference type="ARBA" id="ARBA00022670"/>
    </source>
</evidence>
<dbReference type="GO" id="GO:0055085">
    <property type="term" value="P:transmembrane transport"/>
    <property type="evidence" value="ECO:0000318"/>
    <property type="project" value="GO_Central"/>
</dbReference>
<dbReference type="PRINTS" id="PR00723">
    <property type="entry name" value="SUBTILISIN"/>
</dbReference>
<dbReference type="RefSeq" id="XP_003284360.1">
    <property type="nucleotide sequence ID" value="XM_003284312.1"/>
</dbReference>
<dbReference type="Gene3D" id="3.40.50.200">
    <property type="entry name" value="Peptidase S8/S53 domain"/>
    <property type="match status" value="1"/>
</dbReference>
<dbReference type="FunFam" id="2.60.120.380:FF:000024">
    <property type="entry name" value="Serine protease/ABC transporter B family protein tagA"/>
    <property type="match status" value="1"/>
</dbReference>
<dbReference type="InterPro" id="IPR017871">
    <property type="entry name" value="ABC_transporter-like_CS"/>
</dbReference>
<feature type="transmembrane region" description="Helical" evidence="17">
    <location>
        <begin position="1248"/>
        <end position="1267"/>
    </location>
</feature>
<dbReference type="InterPro" id="IPR003439">
    <property type="entry name" value="ABC_transporter-like_ATP-bd"/>
</dbReference>
<dbReference type="Gene3D" id="3.40.50.300">
    <property type="entry name" value="P-loop containing nucleotide triphosphate hydrolases"/>
    <property type="match status" value="1"/>
</dbReference>
<accession>F0ZAD9</accession>
<dbReference type="FunFam" id="3.40.50.300:FF:001982">
    <property type="entry name" value="Serine protease/ABC transporter B family protein tagC"/>
    <property type="match status" value="1"/>
</dbReference>
<evidence type="ECO:0000256" key="7">
    <source>
        <dbReference type="ARBA" id="ARBA00022801"/>
    </source>
</evidence>
<dbReference type="SUPFAM" id="SSF52540">
    <property type="entry name" value="P-loop containing nucleoside triphosphate hydrolases"/>
    <property type="match status" value="1"/>
</dbReference>
<dbReference type="GO" id="GO:0004252">
    <property type="term" value="F:serine-type endopeptidase activity"/>
    <property type="evidence" value="ECO:0007669"/>
    <property type="project" value="UniProtKB-UniRule"/>
</dbReference>
<dbReference type="Pfam" id="PF00082">
    <property type="entry name" value="Peptidase_S8"/>
    <property type="match status" value="1"/>
</dbReference>
<dbReference type="Gene3D" id="1.20.1560.10">
    <property type="entry name" value="ABC transporter type 1, transmembrane domain"/>
    <property type="match status" value="2"/>
</dbReference>
<dbReference type="InterPro" id="IPR036640">
    <property type="entry name" value="ABC1_TM_sf"/>
</dbReference>
<feature type="transmembrane region" description="Helical" evidence="17">
    <location>
        <begin position="948"/>
        <end position="970"/>
    </location>
</feature>
<dbReference type="InterPro" id="IPR027417">
    <property type="entry name" value="P-loop_NTPase"/>
</dbReference>
<feature type="region of interest" description="Disordered" evidence="16">
    <location>
        <begin position="1708"/>
        <end position="1742"/>
    </location>
</feature>
<dbReference type="KEGG" id="dpp:DICPUDRAFT_86237"/>
<dbReference type="InterPro" id="IPR011527">
    <property type="entry name" value="ABC1_TM_dom"/>
</dbReference>
<evidence type="ECO:0000256" key="10">
    <source>
        <dbReference type="ARBA" id="ARBA00022989"/>
    </source>
</evidence>
<evidence type="ECO:0000256" key="15">
    <source>
        <dbReference type="PROSITE-ProRule" id="PRU01240"/>
    </source>
</evidence>